<dbReference type="Gene3D" id="1.10.10.60">
    <property type="entry name" value="Homeodomain-like"/>
    <property type="match status" value="1"/>
</dbReference>
<organism evidence="5 6">
    <name type="scientific">Marseilla massiliensis</name>
    <dbReference type="NCBI Taxonomy" id="1841864"/>
    <lineage>
        <taxon>Bacteria</taxon>
        <taxon>Pseudomonadati</taxon>
        <taxon>Bacteroidota</taxon>
        <taxon>Bacteroidia</taxon>
        <taxon>Bacteroidales</taxon>
        <taxon>Prevotellaceae</taxon>
        <taxon>Marseilla</taxon>
    </lineage>
</organism>
<dbReference type="Pfam" id="PF12833">
    <property type="entry name" value="HTH_18"/>
    <property type="match status" value="1"/>
</dbReference>
<dbReference type="PANTHER" id="PTHR43280">
    <property type="entry name" value="ARAC-FAMILY TRANSCRIPTIONAL REGULATOR"/>
    <property type="match status" value="1"/>
</dbReference>
<evidence type="ECO:0000256" key="3">
    <source>
        <dbReference type="ARBA" id="ARBA00023163"/>
    </source>
</evidence>
<dbReference type="RefSeq" id="WP_205110962.1">
    <property type="nucleotide sequence ID" value="NZ_JACJJL010000022.1"/>
</dbReference>
<comment type="caution">
    <text evidence="5">The sequence shown here is derived from an EMBL/GenBank/DDBJ whole genome shotgun (WGS) entry which is preliminary data.</text>
</comment>
<dbReference type="InterPro" id="IPR009057">
    <property type="entry name" value="Homeodomain-like_sf"/>
</dbReference>
<sequence>MDKRQIIDTNFDTAKADMKTTDFIDDDIVLYDDAKKIPLPKEPRRTTFIFVGLCTAGTASYTIDTENVVVRKNDIVIISERRVTENYTASPDLECIGMFMSMNFYYETIRNVSDISAMLIFSRTTPEVSVSEKEARMFTDYFRILQSKTADTSNPFRRKVVQALVLAMFYDLNAIIHHMETRGHSKRPRADIIFTEFIRLVEANFKSERRVSWYAEQMCITPKYLAETVKQVSRRTPNEWIDNYVTLELRLRLKNSSKSIKEIATDMHFPNQSFLGKYFKEHVGLSPSSYRKEQSRHRRN</sequence>
<evidence type="ECO:0000256" key="1">
    <source>
        <dbReference type="ARBA" id="ARBA00023015"/>
    </source>
</evidence>
<keyword evidence="3" id="KW-0804">Transcription</keyword>
<dbReference type="GO" id="GO:0043565">
    <property type="term" value="F:sequence-specific DNA binding"/>
    <property type="evidence" value="ECO:0007669"/>
    <property type="project" value="InterPro"/>
</dbReference>
<evidence type="ECO:0000256" key="2">
    <source>
        <dbReference type="ARBA" id="ARBA00023125"/>
    </source>
</evidence>
<proteinExistence type="predicted"/>
<dbReference type="InterPro" id="IPR018060">
    <property type="entry name" value="HTH_AraC"/>
</dbReference>
<name>A0A938WNL0_9BACT</name>
<dbReference type="GO" id="GO:0003700">
    <property type="term" value="F:DNA-binding transcription factor activity"/>
    <property type="evidence" value="ECO:0007669"/>
    <property type="project" value="InterPro"/>
</dbReference>
<dbReference type="PROSITE" id="PS01124">
    <property type="entry name" value="HTH_ARAC_FAMILY_2"/>
    <property type="match status" value="1"/>
</dbReference>
<dbReference type="SMART" id="SM00342">
    <property type="entry name" value="HTH_ARAC"/>
    <property type="match status" value="1"/>
</dbReference>
<reference evidence="5 6" key="1">
    <citation type="journal article" date="2021" name="Sci. Rep.">
        <title>The distribution of antibiotic resistance genes in chicken gut microbiota commensals.</title>
        <authorList>
            <person name="Juricova H."/>
            <person name="Matiasovicova J."/>
            <person name="Kubasova T."/>
            <person name="Cejkova D."/>
            <person name="Rychlik I."/>
        </authorList>
    </citation>
    <scope>NUCLEOTIDE SEQUENCE [LARGE SCALE GENOMIC DNA]</scope>
    <source>
        <strain evidence="5 6">An819</strain>
    </source>
</reference>
<dbReference type="AlphaFoldDB" id="A0A938WNL0"/>
<dbReference type="SUPFAM" id="SSF46689">
    <property type="entry name" value="Homeodomain-like"/>
    <property type="match status" value="1"/>
</dbReference>
<dbReference type="Proteomes" id="UP000764045">
    <property type="component" value="Unassembled WGS sequence"/>
</dbReference>
<feature type="domain" description="HTH araC/xylS-type" evidence="4">
    <location>
        <begin position="195"/>
        <end position="293"/>
    </location>
</feature>
<accession>A0A938WNL0</accession>
<dbReference type="EMBL" id="JACJJL010000022">
    <property type="protein sequence ID" value="MBM6662509.1"/>
    <property type="molecule type" value="Genomic_DNA"/>
</dbReference>
<dbReference type="PANTHER" id="PTHR43280:SF32">
    <property type="entry name" value="TRANSCRIPTIONAL REGULATORY PROTEIN"/>
    <property type="match status" value="1"/>
</dbReference>
<protein>
    <submittedName>
        <fullName evidence="5">AraC family transcriptional regulator</fullName>
    </submittedName>
</protein>
<evidence type="ECO:0000313" key="5">
    <source>
        <dbReference type="EMBL" id="MBM6662509.1"/>
    </source>
</evidence>
<evidence type="ECO:0000313" key="6">
    <source>
        <dbReference type="Proteomes" id="UP000764045"/>
    </source>
</evidence>
<gene>
    <name evidence="5" type="ORF">H6B30_12230</name>
</gene>
<keyword evidence="1" id="KW-0805">Transcription regulation</keyword>
<keyword evidence="6" id="KW-1185">Reference proteome</keyword>
<keyword evidence="2" id="KW-0238">DNA-binding</keyword>
<evidence type="ECO:0000259" key="4">
    <source>
        <dbReference type="PROSITE" id="PS01124"/>
    </source>
</evidence>